<protein>
    <recommendedName>
        <fullName evidence="7">Late embryogenesis abundant protein LEA-2 subgroup domain-containing protein</fullName>
    </recommendedName>
</protein>
<comment type="subcellular location">
    <subcellularLocation>
        <location evidence="1">Membrane</location>
        <topology evidence="1">Single-pass membrane protein</topology>
    </subcellularLocation>
</comment>
<dbReference type="PANTHER" id="PTHR31415:SF182">
    <property type="entry name" value="PROTEIN NDR1-LIKE"/>
    <property type="match status" value="1"/>
</dbReference>
<dbReference type="Proteomes" id="UP001371456">
    <property type="component" value="Unassembled WGS sequence"/>
</dbReference>
<dbReference type="InterPro" id="IPR044839">
    <property type="entry name" value="NDR1-like"/>
</dbReference>
<feature type="transmembrane region" description="Helical" evidence="6">
    <location>
        <begin position="43"/>
        <end position="66"/>
    </location>
</feature>
<dbReference type="EMBL" id="JBANQN010000003">
    <property type="protein sequence ID" value="KAK6793336.1"/>
    <property type="molecule type" value="Genomic_DNA"/>
</dbReference>
<evidence type="ECO:0000259" key="7">
    <source>
        <dbReference type="Pfam" id="PF03168"/>
    </source>
</evidence>
<keyword evidence="9" id="KW-1185">Reference proteome</keyword>
<comment type="caution">
    <text evidence="8">The sequence shown here is derived from an EMBL/GenBank/DDBJ whole genome shotgun (WGS) entry which is preliminary data.</text>
</comment>
<dbReference type="InterPro" id="IPR004864">
    <property type="entry name" value="LEA_2"/>
</dbReference>
<evidence type="ECO:0000256" key="3">
    <source>
        <dbReference type="ARBA" id="ARBA00022989"/>
    </source>
</evidence>
<dbReference type="PANTHER" id="PTHR31415">
    <property type="entry name" value="OS05G0367900 PROTEIN"/>
    <property type="match status" value="1"/>
</dbReference>
<keyword evidence="3 6" id="KW-1133">Transmembrane helix</keyword>
<dbReference type="GO" id="GO:0005886">
    <property type="term" value="C:plasma membrane"/>
    <property type="evidence" value="ECO:0007669"/>
    <property type="project" value="TreeGrafter"/>
</dbReference>
<evidence type="ECO:0000313" key="9">
    <source>
        <dbReference type="Proteomes" id="UP001371456"/>
    </source>
</evidence>
<feature type="compositionally biased region" description="Basic and acidic residues" evidence="5">
    <location>
        <begin position="1"/>
        <end position="18"/>
    </location>
</feature>
<evidence type="ECO:0000256" key="1">
    <source>
        <dbReference type="ARBA" id="ARBA00004167"/>
    </source>
</evidence>
<feature type="domain" description="Late embryogenesis abundant protein LEA-2 subgroup" evidence="7">
    <location>
        <begin position="101"/>
        <end position="202"/>
    </location>
</feature>
<dbReference type="GO" id="GO:0009506">
    <property type="term" value="C:plasmodesma"/>
    <property type="evidence" value="ECO:0007669"/>
    <property type="project" value="TreeGrafter"/>
</dbReference>
<evidence type="ECO:0000256" key="5">
    <source>
        <dbReference type="SAM" id="MobiDB-lite"/>
    </source>
</evidence>
<keyword evidence="4 6" id="KW-0472">Membrane</keyword>
<proteinExistence type="predicted"/>
<evidence type="ECO:0000256" key="2">
    <source>
        <dbReference type="ARBA" id="ARBA00022692"/>
    </source>
</evidence>
<dbReference type="AlphaFoldDB" id="A0AAN8TXG9"/>
<name>A0AAN8TXG9_SOLBU</name>
<keyword evidence="2 6" id="KW-0812">Transmembrane</keyword>
<accession>A0AAN8TXG9</accession>
<organism evidence="8 9">
    <name type="scientific">Solanum bulbocastanum</name>
    <name type="common">Wild potato</name>
    <dbReference type="NCBI Taxonomy" id="147425"/>
    <lineage>
        <taxon>Eukaryota</taxon>
        <taxon>Viridiplantae</taxon>
        <taxon>Streptophyta</taxon>
        <taxon>Embryophyta</taxon>
        <taxon>Tracheophyta</taxon>
        <taxon>Spermatophyta</taxon>
        <taxon>Magnoliopsida</taxon>
        <taxon>eudicotyledons</taxon>
        <taxon>Gunneridae</taxon>
        <taxon>Pentapetalae</taxon>
        <taxon>asterids</taxon>
        <taxon>lamiids</taxon>
        <taxon>Solanales</taxon>
        <taxon>Solanaceae</taxon>
        <taxon>Solanoideae</taxon>
        <taxon>Solaneae</taxon>
        <taxon>Solanum</taxon>
    </lineage>
</organism>
<feature type="region of interest" description="Disordered" evidence="5">
    <location>
        <begin position="1"/>
        <end position="21"/>
    </location>
</feature>
<dbReference type="GO" id="GO:0098542">
    <property type="term" value="P:defense response to other organism"/>
    <property type="evidence" value="ECO:0007669"/>
    <property type="project" value="InterPro"/>
</dbReference>
<evidence type="ECO:0000256" key="4">
    <source>
        <dbReference type="ARBA" id="ARBA00023136"/>
    </source>
</evidence>
<gene>
    <name evidence="8" type="ORF">RDI58_006789</name>
</gene>
<evidence type="ECO:0000313" key="8">
    <source>
        <dbReference type="EMBL" id="KAK6793336.1"/>
    </source>
</evidence>
<reference evidence="8 9" key="1">
    <citation type="submission" date="2024-02" db="EMBL/GenBank/DDBJ databases">
        <title>de novo genome assembly of Solanum bulbocastanum strain 11H21.</title>
        <authorList>
            <person name="Hosaka A.J."/>
        </authorList>
    </citation>
    <scope>NUCLEOTIDE SEQUENCE [LARGE SCALE GENOMIC DNA]</scope>
    <source>
        <tissue evidence="8">Young leaves</tissue>
    </source>
</reference>
<dbReference type="Pfam" id="PF03168">
    <property type="entry name" value="LEA_2"/>
    <property type="match status" value="1"/>
</dbReference>
<sequence length="258" mass="29308">MQHSRPELPVNRRDQDRPVRRHHSASYYAHWVKESLTTRMSKLICSIFLGLLAIVGLITFILWLSLRPHRPRIFLNDFSIPALGHGDGGGGPENAHISFRVTARNSNQGIGIYYDASQVTVYYREKSIGGYQVSTTFYQQPKNSTLFASTLSGSSLTLTESQWKQMLHDRSRGPVIFRVELVSTIRFKISSWNSKHHRFHANCPAGLGQDGKLLPIYMDKRISIQAEFLLQDLTMFSNLSSPITYRNLQLATANIKLS</sequence>
<evidence type="ECO:0000256" key="6">
    <source>
        <dbReference type="SAM" id="Phobius"/>
    </source>
</evidence>